<dbReference type="EMBL" id="CP016179">
    <property type="protein sequence ID" value="ANO35556.1"/>
    <property type="molecule type" value="Genomic_DNA"/>
</dbReference>
<accession>A0AAN1CUA7</accession>
<gene>
    <name evidence="1" type="ORF">A6E01_20300</name>
</gene>
<reference evidence="1 2" key="1">
    <citation type="submission" date="2016-06" db="EMBL/GenBank/DDBJ databases">
        <title>Adaptive Radiation by Waves of Gene Transfer Leads to Fine-Scale Resource Partitioning in Marine Microbes.</title>
        <authorList>
            <person name="Hehemann J.-H."/>
            <person name="Arevalo P."/>
            <person name="Datta M.S."/>
            <person name="Yu X."/>
            <person name="Corzett C."/>
            <person name="Henschel A."/>
            <person name="Preheim S.P."/>
            <person name="Timberlake S."/>
            <person name="Alm E.J."/>
            <person name="Polz M.F."/>
        </authorList>
    </citation>
    <scope>NUCLEOTIDE SEQUENCE [LARGE SCALE GENOMIC DNA]</scope>
    <source>
        <strain evidence="1 2">FF50</strain>
        <plasmid evidence="1 2">unnamed1</plasmid>
    </source>
</reference>
<dbReference type="KEGG" id="vbr:A6E01_20300"/>
<name>A0AAN1CUA7_9VIBR</name>
<evidence type="ECO:0000313" key="1">
    <source>
        <dbReference type="EMBL" id="ANO35556.1"/>
    </source>
</evidence>
<keyword evidence="1" id="KW-0614">Plasmid</keyword>
<organism evidence="1 2">
    <name type="scientific">Vibrio breoganii</name>
    <dbReference type="NCBI Taxonomy" id="553239"/>
    <lineage>
        <taxon>Bacteria</taxon>
        <taxon>Pseudomonadati</taxon>
        <taxon>Pseudomonadota</taxon>
        <taxon>Gammaproteobacteria</taxon>
        <taxon>Vibrionales</taxon>
        <taxon>Vibrionaceae</taxon>
        <taxon>Vibrio</taxon>
    </lineage>
</organism>
<dbReference type="Proteomes" id="UP000092018">
    <property type="component" value="Plasmid unnamed1"/>
</dbReference>
<geneLocation type="plasmid" evidence="1 2">
    <name>unnamed1</name>
</geneLocation>
<proteinExistence type="predicted"/>
<dbReference type="AlphaFoldDB" id="A0AAN1CUA7"/>
<evidence type="ECO:0000313" key="2">
    <source>
        <dbReference type="Proteomes" id="UP000092018"/>
    </source>
</evidence>
<protein>
    <submittedName>
        <fullName evidence="1">Uncharacterized protein</fullName>
    </submittedName>
</protein>
<sequence>MFRIEWQLGGFASGNIYGAENYHENTTAKIRHTAIYYLNKQSPHQQAFNHKSQLNRALTIQSGLQELNNRMDYQMPDGKICETSP</sequence>